<keyword evidence="2" id="KW-0378">Hydrolase</keyword>
<dbReference type="InterPro" id="IPR013520">
    <property type="entry name" value="Ribonucl_H"/>
</dbReference>
<keyword evidence="1" id="KW-0540">Nuclease</keyword>
<dbReference type="PANTHER" id="PTHR30231">
    <property type="entry name" value="DNA POLYMERASE III SUBUNIT EPSILON"/>
    <property type="match status" value="1"/>
</dbReference>
<gene>
    <name evidence="5" type="ORF">KJI95_18480</name>
</gene>
<accession>A0ABS5V7R4</accession>
<dbReference type="GO" id="GO:0004527">
    <property type="term" value="F:exonuclease activity"/>
    <property type="evidence" value="ECO:0007669"/>
    <property type="project" value="UniProtKB-KW"/>
</dbReference>
<dbReference type="PANTHER" id="PTHR30231:SF4">
    <property type="entry name" value="PROTEIN NEN2"/>
    <property type="match status" value="1"/>
</dbReference>
<dbReference type="SMART" id="SM00479">
    <property type="entry name" value="EXOIII"/>
    <property type="match status" value="1"/>
</dbReference>
<keyword evidence="3 5" id="KW-0269">Exonuclease</keyword>
<proteinExistence type="predicted"/>
<dbReference type="EMBL" id="JAHEPS010000013">
    <property type="protein sequence ID" value="MBT1446485.1"/>
    <property type="molecule type" value="Genomic_DNA"/>
</dbReference>
<feature type="domain" description="Exonuclease" evidence="4">
    <location>
        <begin position="42"/>
        <end position="215"/>
    </location>
</feature>
<dbReference type="InterPro" id="IPR036397">
    <property type="entry name" value="RNaseH_sf"/>
</dbReference>
<evidence type="ECO:0000313" key="5">
    <source>
        <dbReference type="EMBL" id="MBT1446485.1"/>
    </source>
</evidence>
<reference evidence="5 6" key="1">
    <citation type="submission" date="2021-05" db="EMBL/GenBank/DDBJ databases">
        <title>Shewanella sp. JM162201.</title>
        <authorList>
            <person name="Xu S."/>
            <person name="Li A."/>
        </authorList>
    </citation>
    <scope>NUCLEOTIDE SEQUENCE [LARGE SCALE GENOMIC DNA]</scope>
    <source>
        <strain evidence="5 6">JM162201</strain>
    </source>
</reference>
<dbReference type="InterPro" id="IPR012337">
    <property type="entry name" value="RNaseH-like_sf"/>
</dbReference>
<organism evidence="5 6">
    <name type="scientific">Shewanella jiangmenensis</name>
    <dbReference type="NCBI Taxonomy" id="2837387"/>
    <lineage>
        <taxon>Bacteria</taxon>
        <taxon>Pseudomonadati</taxon>
        <taxon>Pseudomonadota</taxon>
        <taxon>Gammaproteobacteria</taxon>
        <taxon>Alteromonadales</taxon>
        <taxon>Shewanellaceae</taxon>
        <taxon>Shewanella</taxon>
    </lineage>
</organism>
<dbReference type="Gene3D" id="3.30.420.10">
    <property type="entry name" value="Ribonuclease H-like superfamily/Ribonuclease H"/>
    <property type="match status" value="1"/>
</dbReference>
<evidence type="ECO:0000256" key="1">
    <source>
        <dbReference type="ARBA" id="ARBA00022722"/>
    </source>
</evidence>
<name>A0ABS5V7R4_9GAMM</name>
<evidence type="ECO:0000259" key="4">
    <source>
        <dbReference type="SMART" id="SM00479"/>
    </source>
</evidence>
<sequence>MVSSTLIRPRLWWKSRRLNEPLLAELLVSQRKLLSLPLIEVPLLAIDMEMTGLNPLEDQILAIAVAPLQGGMIKLSEAQEVRVAIAGSVGQSAAIHGITDRELKDAMSLDEAMRWLISRLHGHIAVAHHAPLDLRFVGQGMAQVFKESAPLLALDTLQLERARLLRCQDVIKEGSLRLGACRERYGLPVYHAHNALTDALACAELLLAQLAAMGAWQQPLSSLAMLSD</sequence>
<protein>
    <submittedName>
        <fullName evidence="5">3'-5' exonuclease</fullName>
    </submittedName>
</protein>
<evidence type="ECO:0000313" key="6">
    <source>
        <dbReference type="Proteomes" id="UP001195903"/>
    </source>
</evidence>
<dbReference type="SUPFAM" id="SSF53098">
    <property type="entry name" value="Ribonuclease H-like"/>
    <property type="match status" value="1"/>
</dbReference>
<evidence type="ECO:0000256" key="3">
    <source>
        <dbReference type="ARBA" id="ARBA00022839"/>
    </source>
</evidence>
<comment type="caution">
    <text evidence="5">The sequence shown here is derived from an EMBL/GenBank/DDBJ whole genome shotgun (WGS) entry which is preliminary data.</text>
</comment>
<evidence type="ECO:0000256" key="2">
    <source>
        <dbReference type="ARBA" id="ARBA00022801"/>
    </source>
</evidence>
<dbReference type="CDD" id="cd06127">
    <property type="entry name" value="DEDDh"/>
    <property type="match status" value="1"/>
</dbReference>
<dbReference type="RefSeq" id="WP_214508682.1">
    <property type="nucleotide sequence ID" value="NZ_JAHEPS010000013.1"/>
</dbReference>
<keyword evidence="6" id="KW-1185">Reference proteome</keyword>
<dbReference type="Pfam" id="PF00929">
    <property type="entry name" value="RNase_T"/>
    <property type="match status" value="1"/>
</dbReference>
<dbReference type="Proteomes" id="UP001195903">
    <property type="component" value="Unassembled WGS sequence"/>
</dbReference>